<accession>A0A8J2JQU5</accession>
<comment type="caution">
    <text evidence="2">The sequence shown here is derived from an EMBL/GenBank/DDBJ whole genome shotgun (WGS) entry which is preliminary data.</text>
</comment>
<reference evidence="2" key="1">
    <citation type="submission" date="2021-06" db="EMBL/GenBank/DDBJ databases">
        <authorList>
            <person name="Hodson N. C."/>
            <person name="Mongue J. A."/>
            <person name="Jaron S. K."/>
        </authorList>
    </citation>
    <scope>NUCLEOTIDE SEQUENCE</scope>
</reference>
<evidence type="ECO:0000313" key="2">
    <source>
        <dbReference type="EMBL" id="CAG7682314.1"/>
    </source>
</evidence>
<dbReference type="PANTHER" id="PTHR17598:SF13">
    <property type="entry name" value="DNA POLYMERASE DELTA SUBUNIT 3"/>
    <property type="match status" value="1"/>
</dbReference>
<feature type="region of interest" description="Disordered" evidence="1">
    <location>
        <begin position="144"/>
        <end position="356"/>
    </location>
</feature>
<feature type="compositionally biased region" description="Acidic residues" evidence="1">
    <location>
        <begin position="387"/>
        <end position="396"/>
    </location>
</feature>
<feature type="compositionally biased region" description="Basic and acidic residues" evidence="1">
    <location>
        <begin position="174"/>
        <end position="192"/>
    </location>
</feature>
<feature type="region of interest" description="Disordered" evidence="1">
    <location>
        <begin position="386"/>
        <end position="439"/>
    </location>
</feature>
<feature type="compositionally biased region" description="Basic and acidic residues" evidence="1">
    <location>
        <begin position="416"/>
        <end position="428"/>
    </location>
</feature>
<dbReference type="Proteomes" id="UP000708208">
    <property type="component" value="Unassembled WGS sequence"/>
</dbReference>
<dbReference type="EMBL" id="CAJVCH010016966">
    <property type="protein sequence ID" value="CAG7682314.1"/>
    <property type="molecule type" value="Genomic_DNA"/>
</dbReference>
<feature type="compositionally biased region" description="Acidic residues" evidence="1">
    <location>
        <begin position="304"/>
        <end position="315"/>
    </location>
</feature>
<feature type="compositionally biased region" description="Basic and acidic residues" evidence="1">
    <location>
        <begin position="397"/>
        <end position="406"/>
    </location>
</feature>
<feature type="compositionally biased region" description="Acidic residues" evidence="1">
    <location>
        <begin position="330"/>
        <end position="340"/>
    </location>
</feature>
<proteinExistence type="predicted"/>
<dbReference type="Pfam" id="PF09507">
    <property type="entry name" value="CDC27"/>
    <property type="match status" value="1"/>
</dbReference>
<dbReference type="GO" id="GO:0006297">
    <property type="term" value="P:nucleotide-excision repair, DNA gap filling"/>
    <property type="evidence" value="ECO:0007669"/>
    <property type="project" value="TreeGrafter"/>
</dbReference>
<feature type="compositionally biased region" description="Polar residues" evidence="1">
    <location>
        <begin position="144"/>
        <end position="168"/>
    </location>
</feature>
<feature type="compositionally biased region" description="Basic residues" evidence="1">
    <location>
        <begin position="264"/>
        <end position="282"/>
    </location>
</feature>
<organism evidence="2 3">
    <name type="scientific">Allacma fusca</name>
    <dbReference type="NCBI Taxonomy" id="39272"/>
    <lineage>
        <taxon>Eukaryota</taxon>
        <taxon>Metazoa</taxon>
        <taxon>Ecdysozoa</taxon>
        <taxon>Arthropoda</taxon>
        <taxon>Hexapoda</taxon>
        <taxon>Collembola</taxon>
        <taxon>Symphypleona</taxon>
        <taxon>Sminthuridae</taxon>
        <taxon>Allacma</taxon>
    </lineage>
</organism>
<dbReference type="GO" id="GO:0006271">
    <property type="term" value="P:DNA strand elongation involved in DNA replication"/>
    <property type="evidence" value="ECO:0007669"/>
    <property type="project" value="TreeGrafter"/>
</dbReference>
<gene>
    <name evidence="2" type="ORF">AFUS01_LOCUS2892</name>
</gene>
<evidence type="ECO:0008006" key="4">
    <source>
        <dbReference type="Google" id="ProtNLM"/>
    </source>
</evidence>
<dbReference type="GO" id="GO:0003887">
    <property type="term" value="F:DNA-directed DNA polymerase activity"/>
    <property type="evidence" value="ECO:0007669"/>
    <property type="project" value="TreeGrafter"/>
</dbReference>
<dbReference type="InterPro" id="IPR019038">
    <property type="entry name" value="POLD3"/>
</dbReference>
<evidence type="ECO:0000313" key="3">
    <source>
        <dbReference type="Proteomes" id="UP000708208"/>
    </source>
</evidence>
<name>A0A8J2JQU5_9HEXA</name>
<feature type="compositionally biased region" description="Polar residues" evidence="1">
    <location>
        <begin position="199"/>
        <end position="215"/>
    </location>
</feature>
<feature type="compositionally biased region" description="Polar residues" evidence="1">
    <location>
        <begin position="292"/>
        <end position="302"/>
    </location>
</feature>
<feature type="compositionally biased region" description="Polar residues" evidence="1">
    <location>
        <begin position="252"/>
        <end position="261"/>
    </location>
</feature>
<dbReference type="OrthoDB" id="514823at2759"/>
<protein>
    <recommendedName>
        <fullName evidence="4">DNA polymerase delta subunit 3</fullName>
    </recommendedName>
</protein>
<dbReference type="GO" id="GO:0043625">
    <property type="term" value="C:delta DNA polymerase complex"/>
    <property type="evidence" value="ECO:0007669"/>
    <property type="project" value="InterPro"/>
</dbReference>
<sequence length="458" mass="50477">MIKTDDLYLDNLKEFVYDDKKVVTYKFLSVYLGVHVNLAKQMLYTFREREKKAGKKIYSLLYVSGLTSKGVGSQDSDDSPGDDGLIEKHIILLCKDSDFDAIKDKFSKLLSVHVYCVSSFPIEDYASLQSIVKKPVEINEQTPSDFGPFTCNNDLKPNNAKVTVTTASDPPPPKVKEEARTESKEPEPEASKKPPVKVQNQSKSKNFFGTQSQAHGSSGSKSVTKKTPNQSSIQSSMSKMKPSVKTEKTPVTGGSKNGNTTSAGKKHQQGGKSQQKSRKRIRLNSDSDSDNAESNKIASVFTSSEDEDAASDDSQESPQSKRKSRIVSSDSEEEIVEEDITSPQDTVTEESKVNVPRKKRVMKTIDKTYTDDEGFLVTKKETVVVTDPEDSNTEMECDVKPEENKPKNGTSPDVVKSMEHVHTSKEQKSNGVPAKKATGLFNGKTTASMFSISTSFID</sequence>
<dbReference type="AlphaFoldDB" id="A0A8J2JQU5"/>
<dbReference type="PANTHER" id="PTHR17598">
    <property type="entry name" value="DNA POLYMERASE DELTA SUBUNIT 3"/>
    <property type="match status" value="1"/>
</dbReference>
<evidence type="ECO:0000256" key="1">
    <source>
        <dbReference type="SAM" id="MobiDB-lite"/>
    </source>
</evidence>
<dbReference type="GO" id="GO:1904161">
    <property type="term" value="P:DNA synthesis involved in UV-damage excision repair"/>
    <property type="evidence" value="ECO:0007669"/>
    <property type="project" value="TreeGrafter"/>
</dbReference>
<keyword evidence="3" id="KW-1185">Reference proteome</keyword>
<feature type="compositionally biased region" description="Low complexity" evidence="1">
    <location>
        <begin position="216"/>
        <end position="243"/>
    </location>
</feature>